<dbReference type="InterPro" id="IPR002328">
    <property type="entry name" value="ADH_Zn_CS"/>
</dbReference>
<evidence type="ECO:0000313" key="8">
    <source>
        <dbReference type="Proteomes" id="UP000632659"/>
    </source>
</evidence>
<dbReference type="InterPro" id="IPR036291">
    <property type="entry name" value="NAD(P)-bd_dom_sf"/>
</dbReference>
<dbReference type="InterPro" id="IPR050129">
    <property type="entry name" value="Zn_alcohol_dh"/>
</dbReference>
<dbReference type="SUPFAM" id="SSF51735">
    <property type="entry name" value="NAD(P)-binding Rossmann-fold domains"/>
    <property type="match status" value="1"/>
</dbReference>
<evidence type="ECO:0000259" key="6">
    <source>
        <dbReference type="Pfam" id="PF08240"/>
    </source>
</evidence>
<evidence type="ECO:0000259" key="5">
    <source>
        <dbReference type="Pfam" id="PF00107"/>
    </source>
</evidence>
<accession>A0A8J6TZG9</accession>
<proteinExistence type="inferred from homology"/>
<gene>
    <name evidence="7" type="ORF">H8702_09250</name>
</gene>
<sequence>MKQIVMTGPGTSRVEETPIPSISENELLVKVIYTGMCHSEWYPWYTAKAGKTFGHEPVGIVAEVGSRVKGFQKGDRVSGLASGYAEYIVMKPERTIHVPDNISDEDAVIEPLSCILSGAERVPVVTPGCTVAVVGAGYMGLGMISLLKLKGAGKIIAVDPRREALENALHFGATEVYTPGEVPKQYLLNWETMDQDLSKKDMEVDLFHTGVPIVVEFTGQESGLRLAGDMVSAHGFLGVGGYHNDCDRSIDFKLWNFKSFTLENLHERRNEYQAQLCQKCMDLLASGQWGFTGLSRHIYEMEEFDQANYDMDQKPQGYIKALVRCSDGKI</sequence>
<evidence type="ECO:0000256" key="4">
    <source>
        <dbReference type="RuleBase" id="RU361277"/>
    </source>
</evidence>
<comment type="caution">
    <text evidence="7">The sequence shown here is derived from an EMBL/GenBank/DDBJ whole genome shotgun (WGS) entry which is preliminary data.</text>
</comment>
<dbReference type="AlphaFoldDB" id="A0A8J6TZG9"/>
<keyword evidence="2 4" id="KW-0862">Zinc</keyword>
<feature type="domain" description="Alcohol dehydrogenase-like N-terminal" evidence="6">
    <location>
        <begin position="24"/>
        <end position="100"/>
    </location>
</feature>
<keyword evidence="1 4" id="KW-0479">Metal-binding</keyword>
<reference evidence="7" key="1">
    <citation type="submission" date="2020-08" db="EMBL/GenBank/DDBJ databases">
        <title>Genome public.</title>
        <authorList>
            <person name="Liu C."/>
            <person name="Sun Q."/>
        </authorList>
    </citation>
    <scope>NUCLEOTIDE SEQUENCE</scope>
    <source>
        <strain evidence="7">NSJ-15</strain>
    </source>
</reference>
<dbReference type="InterPro" id="IPR013149">
    <property type="entry name" value="ADH-like_C"/>
</dbReference>
<dbReference type="GO" id="GO:0008270">
    <property type="term" value="F:zinc ion binding"/>
    <property type="evidence" value="ECO:0007669"/>
    <property type="project" value="InterPro"/>
</dbReference>
<dbReference type="Gene3D" id="3.40.50.720">
    <property type="entry name" value="NAD(P)-binding Rossmann-like Domain"/>
    <property type="match status" value="1"/>
</dbReference>
<comment type="cofactor">
    <cofactor evidence="4">
        <name>Zn(2+)</name>
        <dbReference type="ChEBI" id="CHEBI:29105"/>
    </cofactor>
</comment>
<dbReference type="RefSeq" id="WP_187536584.1">
    <property type="nucleotide sequence ID" value="NZ_JACRTL010000005.1"/>
</dbReference>
<dbReference type="InterPro" id="IPR013154">
    <property type="entry name" value="ADH-like_N"/>
</dbReference>
<evidence type="ECO:0000313" key="7">
    <source>
        <dbReference type="EMBL" id="MBC8611292.1"/>
    </source>
</evidence>
<feature type="domain" description="Alcohol dehydrogenase-like C-terminal" evidence="5">
    <location>
        <begin position="140"/>
        <end position="269"/>
    </location>
</feature>
<dbReference type="PANTHER" id="PTHR43401:SF2">
    <property type="entry name" value="L-THREONINE 3-DEHYDROGENASE"/>
    <property type="match status" value="1"/>
</dbReference>
<dbReference type="EMBL" id="JACRTL010000005">
    <property type="protein sequence ID" value="MBC8611292.1"/>
    <property type="molecule type" value="Genomic_DNA"/>
</dbReference>
<organism evidence="7 8">
    <name type="scientific">Massiliimalia timonensis</name>
    <dbReference type="NCBI Taxonomy" id="1987501"/>
    <lineage>
        <taxon>Bacteria</taxon>
        <taxon>Bacillati</taxon>
        <taxon>Bacillota</taxon>
        <taxon>Clostridia</taxon>
        <taxon>Eubacteriales</taxon>
        <taxon>Oscillospiraceae</taxon>
        <taxon>Massiliimalia</taxon>
    </lineage>
</organism>
<evidence type="ECO:0000256" key="2">
    <source>
        <dbReference type="ARBA" id="ARBA00022833"/>
    </source>
</evidence>
<dbReference type="Pfam" id="PF00107">
    <property type="entry name" value="ADH_zinc_N"/>
    <property type="match status" value="1"/>
</dbReference>
<dbReference type="Proteomes" id="UP000632659">
    <property type="component" value="Unassembled WGS sequence"/>
</dbReference>
<comment type="similarity">
    <text evidence="4">Belongs to the zinc-containing alcohol dehydrogenase family.</text>
</comment>
<dbReference type="Pfam" id="PF08240">
    <property type="entry name" value="ADH_N"/>
    <property type="match status" value="1"/>
</dbReference>
<keyword evidence="8" id="KW-1185">Reference proteome</keyword>
<dbReference type="PANTHER" id="PTHR43401">
    <property type="entry name" value="L-THREONINE 3-DEHYDROGENASE"/>
    <property type="match status" value="1"/>
</dbReference>
<keyword evidence="3" id="KW-0560">Oxidoreductase</keyword>
<evidence type="ECO:0000256" key="1">
    <source>
        <dbReference type="ARBA" id="ARBA00022723"/>
    </source>
</evidence>
<evidence type="ECO:0000256" key="3">
    <source>
        <dbReference type="ARBA" id="ARBA00023002"/>
    </source>
</evidence>
<dbReference type="SUPFAM" id="SSF50129">
    <property type="entry name" value="GroES-like"/>
    <property type="match status" value="1"/>
</dbReference>
<dbReference type="InterPro" id="IPR011032">
    <property type="entry name" value="GroES-like_sf"/>
</dbReference>
<dbReference type="GO" id="GO:0016491">
    <property type="term" value="F:oxidoreductase activity"/>
    <property type="evidence" value="ECO:0007669"/>
    <property type="project" value="UniProtKB-KW"/>
</dbReference>
<dbReference type="Gene3D" id="3.90.180.10">
    <property type="entry name" value="Medium-chain alcohol dehydrogenases, catalytic domain"/>
    <property type="match status" value="2"/>
</dbReference>
<protein>
    <submittedName>
        <fullName evidence="7">Alcohol dehydrogenase catalytic domain-containing protein</fullName>
    </submittedName>
</protein>
<dbReference type="PROSITE" id="PS00059">
    <property type="entry name" value="ADH_ZINC"/>
    <property type="match status" value="1"/>
</dbReference>
<name>A0A8J6TZG9_9FIRM</name>